<accession>A0A382UIL8</accession>
<evidence type="ECO:0000313" key="1">
    <source>
        <dbReference type="EMBL" id="SVD33538.1"/>
    </source>
</evidence>
<reference evidence="1" key="1">
    <citation type="submission" date="2018-05" db="EMBL/GenBank/DDBJ databases">
        <authorList>
            <person name="Lanie J.A."/>
            <person name="Ng W.-L."/>
            <person name="Kazmierczak K.M."/>
            <person name="Andrzejewski T.M."/>
            <person name="Davidsen T.M."/>
            <person name="Wayne K.J."/>
            <person name="Tettelin H."/>
            <person name="Glass J.I."/>
            <person name="Rusch D."/>
            <person name="Podicherti R."/>
            <person name="Tsui H.-C.T."/>
            <person name="Winkler M.E."/>
        </authorList>
    </citation>
    <scope>NUCLEOTIDE SEQUENCE</scope>
</reference>
<sequence length="110" mass="11710">DGSVEVTWDAPSGGVEYSDEWVSFDDGTFENAIIVDGQGYLGNNFGMPYGVELVWVHAARVWASNAGSTTLAGFAVIGGVPSPTPLYEVTIETLGLPLSAAFPHQRLYTK</sequence>
<protein>
    <submittedName>
        <fullName evidence="1">Uncharacterized protein</fullName>
    </submittedName>
</protein>
<proteinExistence type="predicted"/>
<dbReference type="EMBL" id="UINC01144185">
    <property type="protein sequence ID" value="SVD33538.1"/>
    <property type="molecule type" value="Genomic_DNA"/>
</dbReference>
<gene>
    <name evidence="1" type="ORF">METZ01_LOCUS386392</name>
</gene>
<organism evidence="1">
    <name type="scientific">marine metagenome</name>
    <dbReference type="NCBI Taxonomy" id="408172"/>
    <lineage>
        <taxon>unclassified sequences</taxon>
        <taxon>metagenomes</taxon>
        <taxon>ecological metagenomes</taxon>
    </lineage>
</organism>
<feature type="non-terminal residue" evidence="1">
    <location>
        <position position="1"/>
    </location>
</feature>
<dbReference type="AlphaFoldDB" id="A0A382UIL8"/>
<name>A0A382UIL8_9ZZZZ</name>